<dbReference type="SUPFAM" id="SSF55785">
    <property type="entry name" value="PYP-like sensor domain (PAS domain)"/>
    <property type="match status" value="2"/>
</dbReference>
<evidence type="ECO:0000256" key="9">
    <source>
        <dbReference type="ARBA" id="ARBA00022777"/>
    </source>
</evidence>
<evidence type="ECO:0000259" key="15">
    <source>
        <dbReference type="PROSITE" id="PS50109"/>
    </source>
</evidence>
<evidence type="ECO:0000259" key="17">
    <source>
        <dbReference type="PROSITE" id="PS50113"/>
    </source>
</evidence>
<dbReference type="Pfam" id="PF00512">
    <property type="entry name" value="HisKA"/>
    <property type="match status" value="1"/>
</dbReference>
<protein>
    <recommendedName>
        <fullName evidence="3">histidine kinase</fullName>
        <ecNumber evidence="3">2.7.13.3</ecNumber>
    </recommendedName>
</protein>
<dbReference type="Pfam" id="PF13426">
    <property type="entry name" value="PAS_9"/>
    <property type="match status" value="1"/>
</dbReference>
<dbReference type="Proteomes" id="UP000290092">
    <property type="component" value="Unassembled WGS sequence"/>
</dbReference>
<keyword evidence="12" id="KW-0902">Two-component regulatory system</keyword>
<dbReference type="Pfam" id="PF02518">
    <property type="entry name" value="HATPase_c"/>
    <property type="match status" value="1"/>
</dbReference>
<dbReference type="InterPro" id="IPR048760">
    <property type="entry name" value="VP0354-like_sensor_dom"/>
</dbReference>
<dbReference type="PROSITE" id="PS50112">
    <property type="entry name" value="PAS"/>
    <property type="match status" value="1"/>
</dbReference>
<name>A0AAX2AL39_9BACT</name>
<dbReference type="InterPro" id="IPR036097">
    <property type="entry name" value="HisK_dim/P_sf"/>
</dbReference>
<dbReference type="InterPro" id="IPR001610">
    <property type="entry name" value="PAC"/>
</dbReference>
<dbReference type="AlphaFoldDB" id="A0AAX2AL39"/>
<evidence type="ECO:0000256" key="12">
    <source>
        <dbReference type="ARBA" id="ARBA00023012"/>
    </source>
</evidence>
<dbReference type="NCBIfam" id="TIGR00229">
    <property type="entry name" value="sensory_box"/>
    <property type="match status" value="2"/>
</dbReference>
<keyword evidence="10" id="KW-0067">ATP-binding</keyword>
<dbReference type="Gene3D" id="1.10.287.130">
    <property type="match status" value="1"/>
</dbReference>
<dbReference type="InterPro" id="IPR004358">
    <property type="entry name" value="Sig_transdc_His_kin-like_C"/>
</dbReference>
<dbReference type="GO" id="GO:0005524">
    <property type="term" value="F:ATP binding"/>
    <property type="evidence" value="ECO:0007669"/>
    <property type="project" value="UniProtKB-KW"/>
</dbReference>
<evidence type="ECO:0000256" key="5">
    <source>
        <dbReference type="ARBA" id="ARBA00022553"/>
    </source>
</evidence>
<dbReference type="SMART" id="SM00091">
    <property type="entry name" value="PAS"/>
    <property type="match status" value="2"/>
</dbReference>
<dbReference type="SUPFAM" id="SSF103190">
    <property type="entry name" value="Sensory domain-like"/>
    <property type="match status" value="1"/>
</dbReference>
<keyword evidence="6" id="KW-0808">Transferase</keyword>
<evidence type="ECO:0000256" key="1">
    <source>
        <dbReference type="ARBA" id="ARBA00000085"/>
    </source>
</evidence>
<feature type="domain" description="Histidine kinase" evidence="15">
    <location>
        <begin position="626"/>
        <end position="853"/>
    </location>
</feature>
<dbReference type="InterPro" id="IPR029151">
    <property type="entry name" value="Sensor-like_sf"/>
</dbReference>
<reference evidence="18 19" key="1">
    <citation type="submission" date="2017-09" db="EMBL/GenBank/DDBJ databases">
        <title>Genomics of the genus Arcobacter.</title>
        <authorList>
            <person name="Perez-Cataluna A."/>
            <person name="Figueras M.J."/>
            <person name="Salas-Masso N."/>
        </authorList>
    </citation>
    <scope>NUCLEOTIDE SEQUENCE [LARGE SCALE GENOMIC DNA]</scope>
    <source>
        <strain evidence="18 19">CECT 7386</strain>
    </source>
</reference>
<dbReference type="SUPFAM" id="SSF47384">
    <property type="entry name" value="Homodimeric domain of signal transducing histidine kinase"/>
    <property type="match status" value="1"/>
</dbReference>
<dbReference type="InterPro" id="IPR000700">
    <property type="entry name" value="PAS-assoc_C"/>
</dbReference>
<keyword evidence="11 14" id="KW-1133">Transmembrane helix</keyword>
<evidence type="ECO:0000256" key="11">
    <source>
        <dbReference type="ARBA" id="ARBA00022989"/>
    </source>
</evidence>
<keyword evidence="19" id="KW-1185">Reference proteome</keyword>
<comment type="caution">
    <text evidence="18">The sequence shown here is derived from an EMBL/GenBank/DDBJ whole genome shotgun (WGS) entry which is preliminary data.</text>
</comment>
<dbReference type="Gene3D" id="3.30.565.10">
    <property type="entry name" value="Histidine kinase-like ATPase, C-terminal domain"/>
    <property type="match status" value="1"/>
</dbReference>
<evidence type="ECO:0000256" key="6">
    <source>
        <dbReference type="ARBA" id="ARBA00022679"/>
    </source>
</evidence>
<keyword evidence="4" id="KW-1003">Cell membrane</keyword>
<sequence>MKSIPFYLKIFFAFILFSSILLALFIFLFKNFYEADLQKREIFEVKKTLEYKEKLLTDYIKKVNNKLQALNNTHIFKEFSLDKKNKTDVEDLFKLIMSSNNDILQIKYMNFLGKELIRVDLKNKVLTPIKINELQNSNISEYFKDIRILKDSEIWHSKIEIFKDKGEIIKPLKYILRVVLRVENGFLSIVLDVNNLLNEIQNISKDSSFIIDEEGYFLIGNEAKYNWSRYFNSSLKVDKLYANSSNLILEKNYFESKSFISKRVYLNYKDYIILLTQLKNFENSSLENFKQYLYTIFTVGLIITIILSLIFSEPIAKLNKKTEDENKDLDLYIKKSSEELEESSKIIDKYVMFVKLNSEGIIENVSSALCNASGFLKVELIGHHHKILIHSDMSDKNYNSIWDSLKKGNTFTAEIKASKKDGNFFWVESFTEPIFNQNHEIVGFSIIRNNITDKKIIHELYNDINYKMQQYNAIFENANSGIGLVDLDGNFKKVNFMFSKILGFSNEELLNMSCFDIILKNSKKILRKIFEEAKEIGFISNIEKVFIHKDNSYIHLEMSLNLLPDRKNFVLVVNSLQDKRKLQELNQNLEQRIKEEVEKSRQKDKIHQEEQIKSIKLSSIGSLAAGITHEINTPLTYIKGNFEMMGYDIEDLPNSEIKTRMKEDSQKINEGLNRIANIIESMREISQSSSEIKEEVNIYSTLITSLTMAYNRSKQICKIYLNNKLFTIDNINKDEYTFLSKVQKQRVEQVWIVIINNALDELSKIEDYEKRVLNINIQEDNKNIIVYFEDNAGGINEEILDTIFEPFVSSKTHGGMGVGLNISKKIIEQQNGEIIAYNKNNGAVFEVRLKKLS</sequence>
<dbReference type="PROSITE" id="PS50109">
    <property type="entry name" value="HIS_KIN"/>
    <property type="match status" value="1"/>
</dbReference>
<dbReference type="InterPro" id="IPR036890">
    <property type="entry name" value="HATPase_C_sf"/>
</dbReference>
<evidence type="ECO:0000313" key="19">
    <source>
        <dbReference type="Proteomes" id="UP000290092"/>
    </source>
</evidence>
<keyword evidence="7 14" id="KW-0812">Transmembrane</keyword>
<dbReference type="CDD" id="cd00082">
    <property type="entry name" value="HisKA"/>
    <property type="match status" value="1"/>
</dbReference>
<dbReference type="EMBL" id="NXID01000002">
    <property type="protein sequence ID" value="RXK17013.1"/>
    <property type="molecule type" value="Genomic_DNA"/>
</dbReference>
<proteinExistence type="predicted"/>
<dbReference type="CDD" id="cd00130">
    <property type="entry name" value="PAS"/>
    <property type="match status" value="2"/>
</dbReference>
<dbReference type="InterPro" id="IPR005467">
    <property type="entry name" value="His_kinase_dom"/>
</dbReference>
<evidence type="ECO:0000256" key="7">
    <source>
        <dbReference type="ARBA" id="ARBA00022692"/>
    </source>
</evidence>
<evidence type="ECO:0000256" key="13">
    <source>
        <dbReference type="SAM" id="Coils"/>
    </source>
</evidence>
<dbReference type="EC" id="2.7.13.3" evidence="3"/>
<dbReference type="RefSeq" id="WP_114841021.1">
    <property type="nucleotide sequence ID" value="NZ_CP031219.1"/>
</dbReference>
<dbReference type="PROSITE" id="PS50113">
    <property type="entry name" value="PAC"/>
    <property type="match status" value="1"/>
</dbReference>
<feature type="transmembrane region" description="Helical" evidence="14">
    <location>
        <begin position="6"/>
        <end position="29"/>
    </location>
</feature>
<dbReference type="InterPro" id="IPR003594">
    <property type="entry name" value="HATPase_dom"/>
</dbReference>
<dbReference type="InterPro" id="IPR003661">
    <property type="entry name" value="HisK_dim/P_dom"/>
</dbReference>
<dbReference type="PANTHER" id="PTHR43065:SF42">
    <property type="entry name" value="TWO-COMPONENT SENSOR PPRA"/>
    <property type="match status" value="1"/>
</dbReference>
<feature type="transmembrane region" description="Helical" evidence="14">
    <location>
        <begin position="292"/>
        <end position="311"/>
    </location>
</feature>
<evidence type="ECO:0000256" key="14">
    <source>
        <dbReference type="SAM" id="Phobius"/>
    </source>
</evidence>
<evidence type="ECO:0000256" key="3">
    <source>
        <dbReference type="ARBA" id="ARBA00012438"/>
    </source>
</evidence>
<feature type="domain" description="PAS" evidence="16">
    <location>
        <begin position="467"/>
        <end position="537"/>
    </location>
</feature>
<evidence type="ECO:0000256" key="10">
    <source>
        <dbReference type="ARBA" id="ARBA00022840"/>
    </source>
</evidence>
<feature type="domain" description="PAC" evidence="17">
    <location>
        <begin position="411"/>
        <end position="463"/>
    </location>
</feature>
<dbReference type="Pfam" id="PF21623">
    <property type="entry name" value="HK_sensor_dom_bact"/>
    <property type="match status" value="1"/>
</dbReference>
<evidence type="ECO:0000313" key="18">
    <source>
        <dbReference type="EMBL" id="RXK17013.1"/>
    </source>
</evidence>
<dbReference type="SUPFAM" id="SSF55874">
    <property type="entry name" value="ATPase domain of HSP90 chaperone/DNA topoisomerase II/histidine kinase"/>
    <property type="match status" value="1"/>
</dbReference>
<keyword evidence="13" id="KW-0175">Coiled coil</keyword>
<dbReference type="PANTHER" id="PTHR43065">
    <property type="entry name" value="SENSOR HISTIDINE KINASE"/>
    <property type="match status" value="1"/>
</dbReference>
<feature type="coiled-coil region" evidence="13">
    <location>
        <begin position="572"/>
        <end position="602"/>
    </location>
</feature>
<evidence type="ECO:0000256" key="4">
    <source>
        <dbReference type="ARBA" id="ARBA00022475"/>
    </source>
</evidence>
<dbReference type="SMART" id="SM00388">
    <property type="entry name" value="HisKA"/>
    <property type="match status" value="1"/>
</dbReference>
<keyword evidence="5" id="KW-0597">Phosphoprotein</keyword>
<dbReference type="Gene3D" id="3.30.450.20">
    <property type="entry name" value="PAS domain"/>
    <property type="match status" value="3"/>
</dbReference>
<accession>A0AAX2AL39</accession>
<dbReference type="KEGG" id="amyt:AMYT_0530"/>
<evidence type="ECO:0000256" key="2">
    <source>
        <dbReference type="ARBA" id="ARBA00004651"/>
    </source>
</evidence>
<dbReference type="PRINTS" id="PR00344">
    <property type="entry name" value="BCTRLSENSOR"/>
</dbReference>
<dbReference type="InterPro" id="IPR000014">
    <property type="entry name" value="PAS"/>
</dbReference>
<keyword evidence="9 18" id="KW-0418">Kinase</keyword>
<gene>
    <name evidence="18" type="ORF">CP985_00920</name>
</gene>
<dbReference type="SMART" id="SM00086">
    <property type="entry name" value="PAC"/>
    <property type="match status" value="2"/>
</dbReference>
<dbReference type="GO" id="GO:0005886">
    <property type="term" value="C:plasma membrane"/>
    <property type="evidence" value="ECO:0007669"/>
    <property type="project" value="UniProtKB-SubCell"/>
</dbReference>
<dbReference type="InterPro" id="IPR013655">
    <property type="entry name" value="PAS_fold_3"/>
</dbReference>
<evidence type="ECO:0000259" key="16">
    <source>
        <dbReference type="PROSITE" id="PS50112"/>
    </source>
</evidence>
<comment type="catalytic activity">
    <reaction evidence="1">
        <text>ATP + protein L-histidine = ADP + protein N-phospho-L-histidine.</text>
        <dbReference type="EC" id="2.7.13.3"/>
    </reaction>
</comment>
<organism evidence="18 19">
    <name type="scientific">Malaciobacter mytili LMG 24559</name>
    <dbReference type="NCBI Taxonomy" id="1032238"/>
    <lineage>
        <taxon>Bacteria</taxon>
        <taxon>Pseudomonadati</taxon>
        <taxon>Campylobacterota</taxon>
        <taxon>Epsilonproteobacteria</taxon>
        <taxon>Campylobacterales</taxon>
        <taxon>Arcobacteraceae</taxon>
        <taxon>Malaciobacter</taxon>
    </lineage>
</organism>
<keyword evidence="8" id="KW-0547">Nucleotide-binding</keyword>
<dbReference type="InterPro" id="IPR035965">
    <property type="entry name" value="PAS-like_dom_sf"/>
</dbReference>
<evidence type="ECO:0000256" key="8">
    <source>
        <dbReference type="ARBA" id="ARBA00022741"/>
    </source>
</evidence>
<comment type="subcellular location">
    <subcellularLocation>
        <location evidence="2">Cell membrane</location>
        <topology evidence="2">Multi-pass membrane protein</topology>
    </subcellularLocation>
</comment>
<dbReference type="SMART" id="SM00387">
    <property type="entry name" value="HATPase_c"/>
    <property type="match status" value="1"/>
</dbReference>
<dbReference type="GO" id="GO:0000155">
    <property type="term" value="F:phosphorelay sensor kinase activity"/>
    <property type="evidence" value="ECO:0007669"/>
    <property type="project" value="InterPro"/>
</dbReference>
<dbReference type="Pfam" id="PF08447">
    <property type="entry name" value="PAS_3"/>
    <property type="match status" value="1"/>
</dbReference>
<keyword evidence="14" id="KW-0472">Membrane</keyword>